<feature type="compositionally biased region" description="Low complexity" evidence="1">
    <location>
        <begin position="15"/>
        <end position="27"/>
    </location>
</feature>
<organism evidence="2 3">
    <name type="scientific">Hyalangium minutum</name>
    <dbReference type="NCBI Taxonomy" id="394096"/>
    <lineage>
        <taxon>Bacteria</taxon>
        <taxon>Pseudomonadati</taxon>
        <taxon>Myxococcota</taxon>
        <taxon>Myxococcia</taxon>
        <taxon>Myxococcales</taxon>
        <taxon>Cystobacterineae</taxon>
        <taxon>Archangiaceae</taxon>
        <taxon>Hyalangium</taxon>
    </lineage>
</organism>
<proteinExistence type="predicted"/>
<dbReference type="STRING" id="394096.DB31_5971"/>
<comment type="caution">
    <text evidence="2">The sequence shown here is derived from an EMBL/GenBank/DDBJ whole genome shotgun (WGS) entry which is preliminary data.</text>
</comment>
<keyword evidence="3" id="KW-1185">Reference proteome</keyword>
<evidence type="ECO:0000313" key="2">
    <source>
        <dbReference type="EMBL" id="KFE60100.1"/>
    </source>
</evidence>
<sequence>MGTRQSAKYPGSTGSKSRTSPTHTTPRSVAQQLDALLAEHAGTPSAQASAVQPRPLVVLMPPLAEHAQLRTLTRAAFGAWVLREQAAPEFIRWLQGQQGTPAQLWAQCPGGDRLLWLAVAADVPLRWLVLAACACAGVALPRLAPTETALREALRTVQVWAAGEEVAQAELEAARQAAGPEVGAEHLRTEEDCARYAVWAAVSSTAYPEWALDVAGAAAGLVSTTQRAARLAECAQAVRTVLPWGVVEAAVLRKVGVHS</sequence>
<dbReference type="EMBL" id="JMCB01000031">
    <property type="protein sequence ID" value="KFE60100.1"/>
    <property type="molecule type" value="Genomic_DNA"/>
</dbReference>
<gene>
    <name evidence="2" type="ORF">DB31_5971</name>
</gene>
<feature type="region of interest" description="Disordered" evidence="1">
    <location>
        <begin position="1"/>
        <end position="27"/>
    </location>
</feature>
<accession>A0A085VXD7</accession>
<reference evidence="2 3" key="1">
    <citation type="submission" date="2014-04" db="EMBL/GenBank/DDBJ databases">
        <title>Genome assembly of Hyalangium minutum DSM 14724.</title>
        <authorList>
            <person name="Sharma G."/>
            <person name="Subramanian S."/>
        </authorList>
    </citation>
    <scope>NUCLEOTIDE SEQUENCE [LARGE SCALE GENOMIC DNA]</scope>
    <source>
        <strain evidence="2 3">DSM 14724</strain>
    </source>
</reference>
<protein>
    <submittedName>
        <fullName evidence="2">Uncharacterized protein</fullName>
    </submittedName>
</protein>
<evidence type="ECO:0000313" key="3">
    <source>
        <dbReference type="Proteomes" id="UP000028725"/>
    </source>
</evidence>
<evidence type="ECO:0000256" key="1">
    <source>
        <dbReference type="SAM" id="MobiDB-lite"/>
    </source>
</evidence>
<dbReference type="AlphaFoldDB" id="A0A085VXD7"/>
<dbReference type="PATRIC" id="fig|394096.3.peg.8691"/>
<name>A0A085VXD7_9BACT</name>
<dbReference type="RefSeq" id="WP_044199292.1">
    <property type="nucleotide sequence ID" value="NZ_JMCB01000031.1"/>
</dbReference>
<dbReference type="Proteomes" id="UP000028725">
    <property type="component" value="Unassembled WGS sequence"/>
</dbReference>